<organism evidence="3 4">
    <name type="scientific">Aerococcus urinaeequi</name>
    <dbReference type="NCBI Taxonomy" id="51665"/>
    <lineage>
        <taxon>Bacteria</taxon>
        <taxon>Bacillati</taxon>
        <taxon>Bacillota</taxon>
        <taxon>Bacilli</taxon>
        <taxon>Lactobacillales</taxon>
        <taxon>Aerococcaceae</taxon>
        <taxon>Aerococcus</taxon>
    </lineage>
</organism>
<sequence>MELKEYHDSLMEEIDSSRQITGASFHQEFFDTYVNYLLENDEILGEPAYTYFEMPLNKRQKVNISGYSYNELDGVLSLIVIDDLDFSDELGTLTTASANRLHTNARNFFAFAKDIASMGEESNEAVALAHSINNRKKSDSEPFYYLSAIKIFVLTDKKLSKNLIKTEEQELQGVKILSQFVGIERIRTLAESRRGKIDLEIDFHKYALIPAIKANETEEYESYLCNINGLTLAKLYNEYGSRLIESNVRSFLQTRGKVNKGIRLTILKEPEKFFAYNNGLTCTAKSIVFENNKITQIVGLQIVNGGQTTASLANVMTNDKKIDELLEVSVPMKLNVIKNPEIEDELVPAISRYANSQNKVSDVDLASNHPFHKKFEELSRKTSTPAADGFSIGTYWYYERAAGQYAQETYKMPAATKKRFLEINPKNQMFKKTDLAKYFNIYNQKPHIASKGGQTAFNNFSQWIIKTWDRDTNIINQDFYKEMIANIILFKKLDTRTKIGAGANGYKANINAYTLSYLYWYIEHELKMKFDYTKIWQRQNVGNSVMKFLDDISYQVRNVLTRVEGNVTEYAKKEIAWEDVKKMVKVTEEYDLSLVTISVVEARENKIEAKKVEKFESDLSDITVVYNKLEEDPNYYINLLSFIDNNSKEFLPKERSIISMLATNKYITEKQCKVVLETIQKAELEGFGL</sequence>
<gene>
    <name evidence="3" type="ORF">PML80_01470</name>
</gene>
<evidence type="ECO:0000259" key="1">
    <source>
        <dbReference type="Pfam" id="PF10592"/>
    </source>
</evidence>
<dbReference type="Pfam" id="PF10592">
    <property type="entry name" value="AIPR"/>
    <property type="match status" value="1"/>
</dbReference>
<reference evidence="3" key="1">
    <citation type="submission" date="2023-01" db="EMBL/GenBank/DDBJ databases">
        <title>Oxazolidinone resistance genes in florfenicol resistant enterococci from beef cattle and veal calves at slaughter.</title>
        <authorList>
            <person name="Biggel M."/>
        </authorList>
    </citation>
    <scope>NUCLEOTIDE SEQUENCE</scope>
    <source>
        <strain evidence="3">K79-1</strain>
    </source>
</reference>
<accession>A0AAE9XIN2</accession>
<feature type="domain" description="Abortive phage infection protein C-terminal" evidence="1">
    <location>
        <begin position="245"/>
        <end position="561"/>
    </location>
</feature>
<dbReference type="InterPro" id="IPR055101">
    <property type="entry name" value="AIPR_N"/>
</dbReference>
<dbReference type="Proteomes" id="UP001179483">
    <property type="component" value="Chromosome"/>
</dbReference>
<evidence type="ECO:0000313" key="3">
    <source>
        <dbReference type="EMBL" id="WCG38052.1"/>
    </source>
</evidence>
<dbReference type="EMBL" id="CP116590">
    <property type="protein sequence ID" value="WCG38052.1"/>
    <property type="molecule type" value="Genomic_DNA"/>
</dbReference>
<dbReference type="InterPro" id="IPR018891">
    <property type="entry name" value="AIPR_C"/>
</dbReference>
<evidence type="ECO:0000259" key="2">
    <source>
        <dbReference type="Pfam" id="PF22879"/>
    </source>
</evidence>
<protein>
    <submittedName>
        <fullName evidence="3">AIPR family protein</fullName>
    </submittedName>
</protein>
<dbReference type="Pfam" id="PF22879">
    <property type="entry name" value="AIPR_N"/>
    <property type="match status" value="1"/>
</dbReference>
<dbReference type="AlphaFoldDB" id="A0AAE9XIN2"/>
<dbReference type="RefSeq" id="WP_271736095.1">
    <property type="nucleotide sequence ID" value="NZ_CP116590.1"/>
</dbReference>
<evidence type="ECO:0000313" key="4">
    <source>
        <dbReference type="Proteomes" id="UP001179483"/>
    </source>
</evidence>
<proteinExistence type="predicted"/>
<name>A0AAE9XIN2_9LACT</name>
<feature type="domain" description="Abortive infection phage resistance protein N-terminal" evidence="2">
    <location>
        <begin position="29"/>
        <end position="186"/>
    </location>
</feature>